<feature type="coiled-coil region" evidence="11">
    <location>
        <begin position="543"/>
        <end position="674"/>
    </location>
</feature>
<feature type="coiled-coil region" evidence="11">
    <location>
        <begin position="343"/>
        <end position="444"/>
    </location>
</feature>
<comment type="function">
    <text evidence="1">May be a regulator of keratinocyte proliferation or differentiation.</text>
</comment>
<dbReference type="InterPro" id="IPR009800">
    <property type="entry name" value="HCR"/>
</dbReference>
<evidence type="ECO:0000256" key="11">
    <source>
        <dbReference type="SAM" id="Coils"/>
    </source>
</evidence>
<sequence>MASNLNKPTDFLSGAFHSERRHTLIHRSRSTSRSTPFLIPPSEFEKPKVKQVQGHKKLQNEKELIQKLQQENDKLKLILFQSHGQHESFTSPHNEYADELIKHQAAEIIELKNDLLKCRQGYSQELQEWERKVELLEDRHKLEVKNLEKQLEKQEEDFELRYSRLSSELQRTLEESNLESLHLREMLEKNKSTLSLRNQELEEAMIQSEKKLIHQETELRNKSKLIEDQALQLIQLKTYIGETEMSNKPARLWKVEKETVENRLKIAQAENQKIISELELLEVRFKALSNILTIQEAELSKSKTEGSNSSSKQHNLMLTRWREKVFALIVQQKSGEMVYKNDINKCKQTIVKLEEKLKSCEANGEVLKLSLMEKGAQLQMETNNSERLQAELDQLTKVAMKYDDETKENYNCMRILADFIKRHHQKYEEKMQTLEDKSKQLKILCQRVSFASSRMDVLKAQLTRKAAIDISQSKEAIIPVMLQANEKTPRHSDSHLEQELERVMKERDLLTNQVMEDSTKWTEKILEIKNQHMIEVSLLKKTVEELEAIITTKSQQCSDLTEELESLREDLVHKNEMLQQTQSEIHKYEKGIESVLAEQRLKDEEIWHKKLSELEHKLNDAKREHAKTVVSLRQMERNHTRELARNQELLQTTEDHLNRQLLHTQNELIKVEKERNLMLAILKQEGLIHALKTDRAEPYKLDETVAPFEDARNENLTQNSEHLNADDCIREESHNNLPGSSIGKEHVQDVLEELKSLTADLLNDESDEEIDQS</sequence>
<organism evidence="12 13">
    <name type="scientific">Biomphalaria glabrata</name>
    <name type="common">Bloodfluke planorb</name>
    <name type="synonym">Freshwater snail</name>
    <dbReference type="NCBI Taxonomy" id="6526"/>
    <lineage>
        <taxon>Eukaryota</taxon>
        <taxon>Metazoa</taxon>
        <taxon>Spiralia</taxon>
        <taxon>Lophotrochozoa</taxon>
        <taxon>Mollusca</taxon>
        <taxon>Gastropoda</taxon>
        <taxon>Heterobranchia</taxon>
        <taxon>Euthyneura</taxon>
        <taxon>Panpulmonata</taxon>
        <taxon>Hygrophila</taxon>
        <taxon>Lymnaeoidea</taxon>
        <taxon>Planorbidae</taxon>
        <taxon>Biomphalaria</taxon>
    </lineage>
</organism>
<evidence type="ECO:0000256" key="9">
    <source>
        <dbReference type="ARBA" id="ARBA00023242"/>
    </source>
</evidence>
<dbReference type="OrthoDB" id="193258at2759"/>
<dbReference type="GO" id="GO:0005814">
    <property type="term" value="C:centriole"/>
    <property type="evidence" value="ECO:0007669"/>
    <property type="project" value="TreeGrafter"/>
</dbReference>
<dbReference type="AlphaFoldDB" id="A0A9W2YIY7"/>
<keyword evidence="6" id="KW-0963">Cytoplasm</keyword>
<evidence type="ECO:0000313" key="13">
    <source>
        <dbReference type="RefSeq" id="XP_055862697.1"/>
    </source>
</evidence>
<dbReference type="RefSeq" id="XP_055862697.1">
    <property type="nucleotide sequence ID" value="XM_056006722.1"/>
</dbReference>
<feature type="coiled-coil region" evidence="11">
    <location>
        <begin position="250"/>
        <end position="284"/>
    </location>
</feature>
<evidence type="ECO:0000256" key="7">
    <source>
        <dbReference type="ARBA" id="ARBA00022782"/>
    </source>
</evidence>
<evidence type="ECO:0000256" key="6">
    <source>
        <dbReference type="ARBA" id="ARBA00022490"/>
    </source>
</evidence>
<dbReference type="GO" id="GO:0006611">
    <property type="term" value="P:protein export from nucleus"/>
    <property type="evidence" value="ECO:0007669"/>
    <property type="project" value="TreeGrafter"/>
</dbReference>
<protein>
    <recommendedName>
        <fullName evidence="4">Coiled-coil alpha-helical rod protein 1</fullName>
    </recommendedName>
    <alternativeName>
        <fullName evidence="10">Alpha-helical coiled-coil rod protein</fullName>
    </alternativeName>
</protein>
<comment type="subcellular location">
    <subcellularLocation>
        <location evidence="3">Cytoplasm</location>
    </subcellularLocation>
    <subcellularLocation>
        <location evidence="2">Nucleus</location>
    </subcellularLocation>
</comment>
<dbReference type="GeneID" id="106067979"/>
<evidence type="ECO:0000256" key="2">
    <source>
        <dbReference type="ARBA" id="ARBA00004123"/>
    </source>
</evidence>
<name>A0A9W2YIY7_BIOGL</name>
<dbReference type="GO" id="GO:0030154">
    <property type="term" value="P:cell differentiation"/>
    <property type="evidence" value="ECO:0007669"/>
    <property type="project" value="UniProtKB-KW"/>
</dbReference>
<evidence type="ECO:0000313" key="12">
    <source>
        <dbReference type="Proteomes" id="UP001165740"/>
    </source>
</evidence>
<accession>A0A9W2YIY7</accession>
<evidence type="ECO:0000256" key="4">
    <source>
        <dbReference type="ARBA" id="ARBA00016468"/>
    </source>
</evidence>
<feature type="coiled-coil region" evidence="11">
    <location>
        <begin position="119"/>
        <end position="218"/>
    </location>
</feature>
<evidence type="ECO:0000256" key="8">
    <source>
        <dbReference type="ARBA" id="ARBA00023054"/>
    </source>
</evidence>
<keyword evidence="9" id="KW-0539">Nucleus</keyword>
<dbReference type="GO" id="GO:0005737">
    <property type="term" value="C:cytoplasm"/>
    <property type="evidence" value="ECO:0007669"/>
    <property type="project" value="UniProtKB-SubCell"/>
</dbReference>
<dbReference type="PANTHER" id="PTHR46822:SF1">
    <property type="entry name" value="COILED-COIL ALPHA-HELICAL ROD PROTEIN 1"/>
    <property type="match status" value="1"/>
</dbReference>
<dbReference type="PANTHER" id="PTHR46822">
    <property type="entry name" value="COILED-COIL ALPHA-HELICAL ROD PROTEIN 1"/>
    <property type="match status" value="1"/>
</dbReference>
<dbReference type="GO" id="GO:0005634">
    <property type="term" value="C:nucleus"/>
    <property type="evidence" value="ECO:0007669"/>
    <property type="project" value="UniProtKB-SubCell"/>
</dbReference>
<evidence type="ECO:0000256" key="5">
    <source>
        <dbReference type="ARBA" id="ARBA00022473"/>
    </source>
</evidence>
<evidence type="ECO:0000256" key="1">
    <source>
        <dbReference type="ARBA" id="ARBA00003936"/>
    </source>
</evidence>
<proteinExistence type="predicted"/>
<gene>
    <name evidence="13" type="primary">LOC106067979</name>
</gene>
<dbReference type="OMA" id="CFANRRV"/>
<evidence type="ECO:0000256" key="10">
    <source>
        <dbReference type="ARBA" id="ARBA00031932"/>
    </source>
</evidence>
<keyword evidence="7" id="KW-0221">Differentiation</keyword>
<dbReference type="Proteomes" id="UP001165740">
    <property type="component" value="Chromosome 12"/>
</dbReference>
<dbReference type="Pfam" id="PF07111">
    <property type="entry name" value="HCR"/>
    <property type="match status" value="1"/>
</dbReference>
<keyword evidence="5" id="KW-0217">Developmental protein</keyword>
<keyword evidence="8 11" id="KW-0175">Coiled coil</keyword>
<evidence type="ECO:0000256" key="3">
    <source>
        <dbReference type="ARBA" id="ARBA00004496"/>
    </source>
</evidence>
<reference evidence="13" key="1">
    <citation type="submission" date="2025-08" db="UniProtKB">
        <authorList>
            <consortium name="RefSeq"/>
        </authorList>
    </citation>
    <scope>IDENTIFICATION</scope>
</reference>
<keyword evidence="12" id="KW-1185">Reference proteome</keyword>